<dbReference type="EMBL" id="AZFF01000001">
    <property type="protein sequence ID" value="KRL57249.1"/>
    <property type="molecule type" value="Genomic_DNA"/>
</dbReference>
<sequence>MVVVIVVWYRESAFDTDMVNAGKVLLTTFVTPTVSMAITTNLIDEPSFRFAT</sequence>
<reference evidence="1 2" key="1">
    <citation type="journal article" date="2015" name="Genome Announc.">
        <title>Expanding the biotechnology potential of lactobacilli through comparative genomics of 213 strains and associated genera.</title>
        <authorList>
            <person name="Sun Z."/>
            <person name="Harris H.M."/>
            <person name="McCann A."/>
            <person name="Guo C."/>
            <person name="Argimon S."/>
            <person name="Zhang W."/>
            <person name="Yang X."/>
            <person name="Jeffery I.B."/>
            <person name="Cooney J.C."/>
            <person name="Kagawa T.F."/>
            <person name="Liu W."/>
            <person name="Song Y."/>
            <person name="Salvetti E."/>
            <person name="Wrobel A."/>
            <person name="Rasinkangas P."/>
            <person name="Parkhill J."/>
            <person name="Rea M.C."/>
            <person name="O'Sullivan O."/>
            <person name="Ritari J."/>
            <person name="Douillard F.P."/>
            <person name="Paul Ross R."/>
            <person name="Yang R."/>
            <person name="Briner A.E."/>
            <person name="Felis G.E."/>
            <person name="de Vos W.M."/>
            <person name="Barrangou R."/>
            <person name="Klaenhammer T.R."/>
            <person name="Caufield P.W."/>
            <person name="Cui Y."/>
            <person name="Zhang H."/>
            <person name="O'Toole P.W."/>
        </authorList>
    </citation>
    <scope>NUCLEOTIDE SEQUENCE [LARGE SCALE GENOMIC DNA]</scope>
    <source>
        <strain evidence="1 2">DSM 15814</strain>
    </source>
</reference>
<dbReference type="STRING" id="1114972.FD35_GL000259"/>
<gene>
    <name evidence="1" type="ORF">FD35_GL000259</name>
</gene>
<name>A0A0R1RL76_9LACO</name>
<dbReference type="AlphaFoldDB" id="A0A0R1RL76"/>
<accession>A0A0R1RL76</accession>
<protein>
    <submittedName>
        <fullName evidence="1">Uncharacterized protein</fullName>
    </submittedName>
</protein>
<dbReference type="Proteomes" id="UP000051999">
    <property type="component" value="Unassembled WGS sequence"/>
</dbReference>
<keyword evidence="2" id="KW-1185">Reference proteome</keyword>
<evidence type="ECO:0000313" key="2">
    <source>
        <dbReference type="Proteomes" id="UP000051999"/>
    </source>
</evidence>
<organism evidence="1 2">
    <name type="scientific">Furfurilactobacillus rossiae DSM 15814</name>
    <dbReference type="NCBI Taxonomy" id="1114972"/>
    <lineage>
        <taxon>Bacteria</taxon>
        <taxon>Bacillati</taxon>
        <taxon>Bacillota</taxon>
        <taxon>Bacilli</taxon>
        <taxon>Lactobacillales</taxon>
        <taxon>Lactobacillaceae</taxon>
        <taxon>Furfurilactobacillus</taxon>
    </lineage>
</organism>
<proteinExistence type="predicted"/>
<evidence type="ECO:0000313" key="1">
    <source>
        <dbReference type="EMBL" id="KRL57249.1"/>
    </source>
</evidence>
<comment type="caution">
    <text evidence="1">The sequence shown here is derived from an EMBL/GenBank/DDBJ whole genome shotgun (WGS) entry which is preliminary data.</text>
</comment>